<dbReference type="GO" id="GO:0008121">
    <property type="term" value="F:quinol-cytochrome-c reductase activity"/>
    <property type="evidence" value="ECO:0007669"/>
    <property type="project" value="UniProtKB-EC"/>
</dbReference>
<evidence type="ECO:0000256" key="3">
    <source>
        <dbReference type="ARBA" id="ARBA00010651"/>
    </source>
</evidence>
<dbReference type="InterPro" id="IPR036922">
    <property type="entry name" value="Rieske_2Fe-2S_sf"/>
</dbReference>
<keyword evidence="17 20" id="KW-0472">Membrane</keyword>
<protein>
    <recommendedName>
        <fullName evidence="6 20">Ubiquinol-cytochrome c reductase iron-sulfur subunit</fullName>
        <ecNumber evidence="5 20">7.1.1.8</ecNumber>
    </recommendedName>
</protein>
<dbReference type="Proteomes" id="UP000198500">
    <property type="component" value="Unassembled WGS sequence"/>
</dbReference>
<keyword evidence="8" id="KW-1003">Cell membrane</keyword>
<dbReference type="EC" id="7.1.1.8" evidence="5 20"/>
<dbReference type="GO" id="GO:0051537">
    <property type="term" value="F:2 iron, 2 sulfur cluster binding"/>
    <property type="evidence" value="ECO:0007669"/>
    <property type="project" value="UniProtKB-KW"/>
</dbReference>
<comment type="catalytic activity">
    <reaction evidence="19 20">
        <text>a quinol + 2 Fe(III)-[cytochrome c](out) = a quinone + 2 Fe(II)-[cytochrome c](out) + 2 H(+)(out)</text>
        <dbReference type="Rhea" id="RHEA:11484"/>
        <dbReference type="Rhea" id="RHEA-COMP:10350"/>
        <dbReference type="Rhea" id="RHEA-COMP:14399"/>
        <dbReference type="ChEBI" id="CHEBI:15378"/>
        <dbReference type="ChEBI" id="CHEBI:24646"/>
        <dbReference type="ChEBI" id="CHEBI:29033"/>
        <dbReference type="ChEBI" id="CHEBI:29034"/>
        <dbReference type="ChEBI" id="CHEBI:132124"/>
        <dbReference type="EC" id="7.1.1.8"/>
    </reaction>
</comment>
<name>A0A1H2QV75_9GAMM</name>
<evidence type="ECO:0000256" key="10">
    <source>
        <dbReference type="ARBA" id="ARBA00022714"/>
    </source>
</evidence>
<dbReference type="CDD" id="cd03470">
    <property type="entry name" value="Rieske_cytochrome_bc1"/>
    <property type="match status" value="1"/>
</dbReference>
<evidence type="ECO:0000256" key="18">
    <source>
        <dbReference type="ARBA" id="ARBA00023157"/>
    </source>
</evidence>
<feature type="transmembrane region" description="Helical" evidence="20">
    <location>
        <begin position="12"/>
        <end position="35"/>
    </location>
</feature>
<sequence length="198" mass="21259">MTEHGINKGRRRFLVGATTVVGAVGAVGVAVPFVASWQPSARARAAGAPVPADISKLEEGQQMTVEWRGKPVWLVRRSKEMIEATENLDTSQLADPDSEDPQQPEYISGPLRSIKPEVGVLVGICTHLGCSPTFRPEPGASDLGGDWPGGYFCACHGSRFDLAGRVFVNVPAPTNLEVPPHRYEGDNIVWVGEDKESA</sequence>
<comment type="function">
    <text evidence="1">Component of the ubiquinol-cytochrome c reductase complex (complex III or cytochrome b-c1 complex), which is a respiratory chain that generates an electrochemical potential coupled to ATP synthesis.</text>
</comment>
<evidence type="ECO:0000256" key="19">
    <source>
        <dbReference type="ARBA" id="ARBA00029351"/>
    </source>
</evidence>
<keyword evidence="18" id="KW-1015">Disulfide bond</keyword>
<dbReference type="EMBL" id="FNNI01000001">
    <property type="protein sequence ID" value="SDW11041.1"/>
    <property type="molecule type" value="Genomic_DNA"/>
</dbReference>
<dbReference type="GO" id="GO:0046872">
    <property type="term" value="F:metal ion binding"/>
    <property type="evidence" value="ECO:0007669"/>
    <property type="project" value="UniProtKB-KW"/>
</dbReference>
<keyword evidence="25" id="KW-1185">Reference proteome</keyword>
<gene>
    <name evidence="24" type="ORF">SAMN05443545_101166</name>
</gene>
<dbReference type="STRING" id="574349.SAMN05443545_101166"/>
<dbReference type="PROSITE" id="PS51318">
    <property type="entry name" value="TAT"/>
    <property type="match status" value="1"/>
</dbReference>
<accession>A0A1H2QV75</accession>
<evidence type="ECO:0000313" key="24">
    <source>
        <dbReference type="EMBL" id="SDW11041.1"/>
    </source>
</evidence>
<comment type="similarity">
    <text evidence="3">Belongs to the Rieske iron-sulfur protein family.</text>
</comment>
<evidence type="ECO:0000256" key="2">
    <source>
        <dbReference type="ARBA" id="ARBA00004162"/>
    </source>
</evidence>
<organism evidence="24 25">
    <name type="scientific">Aidingimonas halophila</name>
    <dbReference type="NCBI Taxonomy" id="574349"/>
    <lineage>
        <taxon>Bacteria</taxon>
        <taxon>Pseudomonadati</taxon>
        <taxon>Pseudomonadota</taxon>
        <taxon>Gammaproteobacteria</taxon>
        <taxon>Oceanospirillales</taxon>
        <taxon>Halomonadaceae</taxon>
        <taxon>Aidingimonas</taxon>
    </lineage>
</organism>
<dbReference type="InterPro" id="IPR017941">
    <property type="entry name" value="Rieske_2Fe-2S"/>
</dbReference>
<evidence type="ECO:0000256" key="6">
    <source>
        <dbReference type="ARBA" id="ARBA00019816"/>
    </source>
</evidence>
<evidence type="ECO:0000259" key="23">
    <source>
        <dbReference type="PROSITE" id="PS51296"/>
    </source>
</evidence>
<keyword evidence="11" id="KW-0479">Metal-binding</keyword>
<keyword evidence="14 20" id="KW-1133">Transmembrane helix</keyword>
<feature type="domain" description="Rieske" evidence="23">
    <location>
        <begin position="85"/>
        <end position="190"/>
    </location>
</feature>
<evidence type="ECO:0000256" key="7">
    <source>
        <dbReference type="ARBA" id="ARBA00022448"/>
    </source>
</evidence>
<comment type="miscellaneous">
    <text evidence="20">The Rieske protein is a high potential 2Fe-2S protein.</text>
</comment>
<dbReference type="InterPro" id="IPR006317">
    <property type="entry name" value="Ubiquinol_cyt_c_Rdtase_Fe-S-su"/>
</dbReference>
<evidence type="ECO:0000256" key="16">
    <source>
        <dbReference type="ARBA" id="ARBA00023014"/>
    </source>
</evidence>
<dbReference type="InterPro" id="IPR014349">
    <property type="entry name" value="Rieske_Fe-S_prot"/>
</dbReference>
<evidence type="ECO:0000256" key="9">
    <source>
        <dbReference type="ARBA" id="ARBA00022692"/>
    </source>
</evidence>
<dbReference type="InterPro" id="IPR005805">
    <property type="entry name" value="Rieske_Fe-S_prot_C"/>
</dbReference>
<keyword evidence="7 20" id="KW-0813">Transport</keyword>
<evidence type="ECO:0000313" key="25">
    <source>
        <dbReference type="Proteomes" id="UP000198500"/>
    </source>
</evidence>
<dbReference type="Pfam" id="PF00355">
    <property type="entry name" value="Rieske"/>
    <property type="match status" value="1"/>
</dbReference>
<dbReference type="NCBIfam" id="TIGR01416">
    <property type="entry name" value="Rieske_proteo"/>
    <property type="match status" value="1"/>
</dbReference>
<evidence type="ECO:0000256" key="11">
    <source>
        <dbReference type="ARBA" id="ARBA00022723"/>
    </source>
</evidence>
<evidence type="ECO:0000256" key="1">
    <source>
        <dbReference type="ARBA" id="ARBA00002444"/>
    </source>
</evidence>
<keyword evidence="16" id="KW-0411">Iron-sulfur</keyword>
<dbReference type="InterPro" id="IPR019470">
    <property type="entry name" value="Ubiq_cytC_Rdtase_Fe-S_su_TAT"/>
</dbReference>
<dbReference type="AlphaFoldDB" id="A0A1H2QV75"/>
<dbReference type="PANTHER" id="PTHR10134">
    <property type="entry name" value="CYTOCHROME B-C1 COMPLEX SUBUNIT RIESKE, MITOCHONDRIAL"/>
    <property type="match status" value="1"/>
</dbReference>
<evidence type="ECO:0000256" key="5">
    <source>
        <dbReference type="ARBA" id="ARBA00012951"/>
    </source>
</evidence>
<evidence type="ECO:0000256" key="22">
    <source>
        <dbReference type="SAM" id="MobiDB-lite"/>
    </source>
</evidence>
<dbReference type="OrthoDB" id="9767869at2"/>
<keyword evidence="10" id="KW-0001">2Fe-2S</keyword>
<evidence type="ECO:0000256" key="12">
    <source>
        <dbReference type="ARBA" id="ARBA00022967"/>
    </source>
</evidence>
<evidence type="ECO:0000256" key="21">
    <source>
        <dbReference type="RuleBase" id="RU004497"/>
    </source>
</evidence>
<feature type="region of interest" description="Disordered" evidence="22">
    <location>
        <begin position="86"/>
        <end position="109"/>
    </location>
</feature>
<keyword evidence="13 20" id="KW-0249">Electron transport</keyword>
<keyword evidence="9 20" id="KW-0812">Transmembrane</keyword>
<dbReference type="PRINTS" id="PR00162">
    <property type="entry name" value="RIESKE"/>
</dbReference>
<evidence type="ECO:0000256" key="15">
    <source>
        <dbReference type="ARBA" id="ARBA00023004"/>
    </source>
</evidence>
<comment type="subunit">
    <text evidence="4 21">The main subunits of complex b-c1 are: cytochrome b, cytochrome c1 and the Rieske protein.</text>
</comment>
<dbReference type="SUPFAM" id="SSF50022">
    <property type="entry name" value="ISP domain"/>
    <property type="match status" value="1"/>
</dbReference>
<evidence type="ECO:0000256" key="17">
    <source>
        <dbReference type="ARBA" id="ARBA00023136"/>
    </source>
</evidence>
<evidence type="ECO:0000256" key="8">
    <source>
        <dbReference type="ARBA" id="ARBA00022475"/>
    </source>
</evidence>
<reference evidence="24 25" key="1">
    <citation type="submission" date="2016-10" db="EMBL/GenBank/DDBJ databases">
        <authorList>
            <person name="de Groot N.N."/>
        </authorList>
    </citation>
    <scope>NUCLEOTIDE SEQUENCE [LARGE SCALE GENOMIC DNA]</scope>
    <source>
        <strain evidence="24 25">DSM 19219</strain>
    </source>
</reference>
<comment type="subcellular location">
    <subcellularLocation>
        <location evidence="2">Cell membrane</location>
        <topology evidence="2">Single-pass membrane protein</topology>
    </subcellularLocation>
</comment>
<evidence type="ECO:0000256" key="13">
    <source>
        <dbReference type="ARBA" id="ARBA00022982"/>
    </source>
</evidence>
<dbReference type="Gene3D" id="1.20.5.510">
    <property type="entry name" value="Single helix bin"/>
    <property type="match status" value="1"/>
</dbReference>
<dbReference type="Gene3D" id="2.102.10.10">
    <property type="entry name" value="Rieske [2Fe-2S] iron-sulphur domain"/>
    <property type="match status" value="1"/>
</dbReference>
<evidence type="ECO:0000256" key="4">
    <source>
        <dbReference type="ARBA" id="ARBA00011649"/>
    </source>
</evidence>
<dbReference type="PROSITE" id="PS51296">
    <property type="entry name" value="RIESKE"/>
    <property type="match status" value="1"/>
</dbReference>
<evidence type="ECO:0000256" key="14">
    <source>
        <dbReference type="ARBA" id="ARBA00022989"/>
    </source>
</evidence>
<keyword evidence="12" id="KW-1278">Translocase</keyword>
<dbReference type="GO" id="GO:0005886">
    <property type="term" value="C:plasma membrane"/>
    <property type="evidence" value="ECO:0007669"/>
    <property type="project" value="UniProtKB-SubCell"/>
</dbReference>
<dbReference type="InterPro" id="IPR006311">
    <property type="entry name" value="TAT_signal"/>
</dbReference>
<keyword evidence="15" id="KW-0408">Iron</keyword>
<evidence type="ECO:0000256" key="20">
    <source>
        <dbReference type="RuleBase" id="RU004494"/>
    </source>
</evidence>
<dbReference type="Pfam" id="PF10399">
    <property type="entry name" value="UCR_Fe-S_N"/>
    <property type="match status" value="1"/>
</dbReference>
<comment type="cofactor">
    <cofactor evidence="20">
        <name>[2Fe-2S] cluster</name>
        <dbReference type="ChEBI" id="CHEBI:190135"/>
    </cofactor>
    <text evidence="20">Binds 1 [2Fe-2S] cluster per subunit.</text>
</comment>
<dbReference type="RefSeq" id="WP_092567596.1">
    <property type="nucleotide sequence ID" value="NZ_BMXH01000001.1"/>
</dbReference>
<proteinExistence type="inferred from homology"/>